<organism evidence="2 3">
    <name type="scientific">Pseudomonas veronii</name>
    <dbReference type="NCBI Taxonomy" id="76761"/>
    <lineage>
        <taxon>Bacteria</taxon>
        <taxon>Pseudomonadati</taxon>
        <taxon>Pseudomonadota</taxon>
        <taxon>Gammaproteobacteria</taxon>
        <taxon>Pseudomonadales</taxon>
        <taxon>Pseudomonadaceae</taxon>
        <taxon>Pseudomonas</taxon>
    </lineage>
</organism>
<evidence type="ECO:0000313" key="2">
    <source>
        <dbReference type="EMBL" id="QCG66581.1"/>
    </source>
</evidence>
<reference evidence="3" key="1">
    <citation type="submission" date="2019-04" db="EMBL/GenBank/DDBJ databases">
        <title>Complete genome sequence of Pseudomonas veronii strain PVy, a versatile degrader capable of using multiple contaminants as sole carbon sources.</title>
        <authorList>
            <person name="Lopez-Echartea E."/>
            <person name="Ridl J."/>
            <person name="Pajer P."/>
            <person name="Strejcek M."/>
            <person name="Suman J."/>
            <person name="Uhlik O."/>
        </authorList>
    </citation>
    <scope>NUCLEOTIDE SEQUENCE [LARGE SCALE GENOMIC DNA]</scope>
    <source>
        <strain evidence="3">Pvy</strain>
    </source>
</reference>
<name>A0A4P7Y6N8_PSEVE</name>
<feature type="region of interest" description="Disordered" evidence="1">
    <location>
        <begin position="199"/>
        <end position="291"/>
    </location>
</feature>
<evidence type="ECO:0000313" key="3">
    <source>
        <dbReference type="Proteomes" id="UP000298274"/>
    </source>
</evidence>
<accession>A0A4P7Y6N8</accession>
<proteinExistence type="predicted"/>
<evidence type="ECO:0008006" key="4">
    <source>
        <dbReference type="Google" id="ProtNLM"/>
    </source>
</evidence>
<dbReference type="AlphaFoldDB" id="A0A4P7Y6N8"/>
<evidence type="ECO:0000256" key="1">
    <source>
        <dbReference type="SAM" id="MobiDB-lite"/>
    </source>
</evidence>
<sequence length="364" mass="40634">MSTKTELAAVPPKETALAVFSAEKGLEPWLQKIRDEVRAFVPDTSTAKGRAAIASIAHKVAKSRTALDDAGKKLVAELKEVPKLIDAERKRMRESLEALQEEVRRPLNEWQAAEDARVAQHQAVIKHIENTDTGGMSAALIGAKIQDLDSCEINQELEEFEADAHRAKAASLIILRQAMQDQEKLEAEQAELIKLRAEKEAQDQKDRETRIAQEAADKARIEAEQKAQRERDAEAKRAADEKVAAEKRENDLRLAAAESERKAEQARREKIESDQRAERERKEAAERQEKAVEEARIAEQKRADEAAAEIVRQQDARAADTAHKSKVMGAAKAAIMSMNVTEELAKALVMKIYRGEVPNITINF</sequence>
<dbReference type="EMBL" id="CP039631">
    <property type="protein sequence ID" value="QCG66581.1"/>
    <property type="molecule type" value="Genomic_DNA"/>
</dbReference>
<dbReference type="Proteomes" id="UP000298274">
    <property type="component" value="Chromosome"/>
</dbReference>
<protein>
    <recommendedName>
        <fullName evidence="4">Cell envelope biogenesis protein TolA</fullName>
    </recommendedName>
</protein>
<gene>
    <name evidence="2" type="ORF">E4167_17660</name>
</gene>
<dbReference type="RefSeq" id="WP_141123283.1">
    <property type="nucleotide sequence ID" value="NZ_CP039631.3"/>
</dbReference>